<proteinExistence type="predicted"/>
<organism evidence="3">
    <name type="scientific">Volvox carteri f. nagariensis</name>
    <dbReference type="NCBI Taxonomy" id="3068"/>
    <lineage>
        <taxon>Eukaryota</taxon>
        <taxon>Viridiplantae</taxon>
        <taxon>Chlorophyta</taxon>
        <taxon>core chlorophytes</taxon>
        <taxon>Chlorophyceae</taxon>
        <taxon>CS clade</taxon>
        <taxon>Chlamydomonadales</taxon>
        <taxon>Volvocaceae</taxon>
        <taxon>Volvox</taxon>
    </lineage>
</organism>
<protein>
    <submittedName>
        <fullName evidence="2">Uncharacterized protein</fullName>
    </submittedName>
</protein>
<keyword evidence="1" id="KW-0812">Transmembrane</keyword>
<sequence>MPKTLFTASSLERMGSILTDIFSPAARESLDASQKAGQTTPLSYSIPMMCNKCPIGVPLLCLQRRVGSIACLILIAITLAMIVVVAVVVPICSVFGCAMPRHQVKPQCIIATSQSTGTFWGSTPPKTMIHPSCRSIASILFHTYDRRVGSIACLILIAITLAMIVVVAVVVPICSVFGCAMPRHQHAPGMDAIRVEPAGGADDSAGASLAPTPSVLLQQSTSPTAVTLPINCHTCRASYRPVRMQAAKPGPVATANPNSDATTVLAFEAQLRVNLTANSSACVCRLCRDTNSPGRLSELEEAMGKILKQVGADAAAVKVGDSGQLSSRRHRALVTATDFGSGGGGVGGDKAVLSMTMRFNVTCPGAAEEQLGAIQAALVNGTYSVDKDSRPVIENVLQRTVQNIANSSAGLELNARPILRRMRVPEIQMSAVAAVARAEWRCGSAWSEKTERKEHCDEAVNADRGYPARHERFFGFSSKACFVLIATLLPMAAVVAVIAPLCSVLSCGAPRNQNPQSPATTATAYASSVALEALLQVHWPQSPTATVSGLCRDTDSPERRQLLSRFEGAMQAALGDLGIDMQIVRLLSAKCVGVTGVEDPAGSETPLL</sequence>
<evidence type="ECO:0000313" key="2">
    <source>
        <dbReference type="EMBL" id="EFJ46041.1"/>
    </source>
</evidence>
<evidence type="ECO:0000256" key="1">
    <source>
        <dbReference type="SAM" id="Phobius"/>
    </source>
</evidence>
<name>D8U2C9_VOLCA</name>
<dbReference type="InParanoid" id="D8U2C9"/>
<feature type="transmembrane region" description="Helical" evidence="1">
    <location>
        <begin position="480"/>
        <end position="501"/>
    </location>
</feature>
<dbReference type="AlphaFoldDB" id="D8U2C9"/>
<keyword evidence="3" id="KW-1185">Reference proteome</keyword>
<dbReference type="RefSeq" id="XP_002952791.1">
    <property type="nucleotide sequence ID" value="XM_002952745.1"/>
</dbReference>
<dbReference type="GeneID" id="9627451"/>
<keyword evidence="1" id="KW-1133">Transmembrane helix</keyword>
<dbReference type="EMBL" id="GL378353">
    <property type="protein sequence ID" value="EFJ46041.1"/>
    <property type="molecule type" value="Genomic_DNA"/>
</dbReference>
<accession>D8U2C9</accession>
<reference evidence="2 3" key="1">
    <citation type="journal article" date="2010" name="Science">
        <title>Genomic analysis of organismal complexity in the multicellular green alga Volvox carteri.</title>
        <authorList>
            <person name="Prochnik S.E."/>
            <person name="Umen J."/>
            <person name="Nedelcu A.M."/>
            <person name="Hallmann A."/>
            <person name="Miller S.M."/>
            <person name="Nishii I."/>
            <person name="Ferris P."/>
            <person name="Kuo A."/>
            <person name="Mitros T."/>
            <person name="Fritz-Laylin L.K."/>
            <person name="Hellsten U."/>
            <person name="Chapman J."/>
            <person name="Simakov O."/>
            <person name="Rensing S.A."/>
            <person name="Terry A."/>
            <person name="Pangilinan J."/>
            <person name="Kapitonov V."/>
            <person name="Jurka J."/>
            <person name="Salamov A."/>
            <person name="Shapiro H."/>
            <person name="Schmutz J."/>
            <person name="Grimwood J."/>
            <person name="Lindquist E."/>
            <person name="Lucas S."/>
            <person name="Grigoriev I.V."/>
            <person name="Schmitt R."/>
            <person name="Kirk D."/>
            <person name="Rokhsar D.S."/>
        </authorList>
    </citation>
    <scope>NUCLEOTIDE SEQUENCE [LARGE SCALE GENOMIC DNA]</scope>
    <source>
        <strain evidence="3">f. Nagariensis / Eve</strain>
    </source>
</reference>
<gene>
    <name evidence="2" type="ORF">VOLCADRAFT_105688</name>
</gene>
<feature type="transmembrane region" description="Helical" evidence="1">
    <location>
        <begin position="148"/>
        <end position="180"/>
    </location>
</feature>
<evidence type="ECO:0000313" key="3">
    <source>
        <dbReference type="Proteomes" id="UP000001058"/>
    </source>
</evidence>
<feature type="non-terminal residue" evidence="2">
    <location>
        <position position="608"/>
    </location>
</feature>
<dbReference type="KEGG" id="vcn:VOLCADRAFT_105688"/>
<keyword evidence="1" id="KW-0472">Membrane</keyword>
<dbReference type="Proteomes" id="UP000001058">
    <property type="component" value="Unassembled WGS sequence"/>
</dbReference>
<feature type="transmembrane region" description="Helical" evidence="1">
    <location>
        <begin position="69"/>
        <end position="96"/>
    </location>
</feature>